<dbReference type="SUPFAM" id="SSF81995">
    <property type="entry name" value="beta-sandwich domain of Sec23/24"/>
    <property type="match status" value="1"/>
</dbReference>
<protein>
    <submittedName>
        <fullName evidence="3">Uncharacterized protein</fullName>
    </submittedName>
</protein>
<proteinExistence type="predicted"/>
<dbReference type="GO" id="GO:0030127">
    <property type="term" value="C:COPII vesicle coat"/>
    <property type="evidence" value="ECO:0007669"/>
    <property type="project" value="TreeGrafter"/>
</dbReference>
<dbReference type="InterPro" id="IPR050550">
    <property type="entry name" value="SEC23_SEC24_subfamily"/>
</dbReference>
<dbReference type="PANTHER" id="PTHR13803">
    <property type="entry name" value="SEC24-RELATED PROTEIN"/>
    <property type="match status" value="1"/>
</dbReference>
<evidence type="ECO:0000313" key="2">
    <source>
        <dbReference type="Proteomes" id="UP000887564"/>
    </source>
</evidence>
<dbReference type="Gene3D" id="2.60.40.1670">
    <property type="entry name" value="beta-sandwich domain of Sec23/24"/>
    <property type="match status" value="1"/>
</dbReference>
<keyword evidence="2" id="KW-1185">Reference proteome</keyword>
<evidence type="ECO:0000256" key="1">
    <source>
        <dbReference type="SAM" id="MobiDB-lite"/>
    </source>
</evidence>
<organism evidence="2 3">
    <name type="scientific">Parascaris equorum</name>
    <name type="common">Equine roundworm</name>
    <dbReference type="NCBI Taxonomy" id="6256"/>
    <lineage>
        <taxon>Eukaryota</taxon>
        <taxon>Metazoa</taxon>
        <taxon>Ecdysozoa</taxon>
        <taxon>Nematoda</taxon>
        <taxon>Chromadorea</taxon>
        <taxon>Rhabditida</taxon>
        <taxon>Spirurina</taxon>
        <taxon>Ascaridomorpha</taxon>
        <taxon>Ascaridoidea</taxon>
        <taxon>Ascarididae</taxon>
        <taxon>Parascaris</taxon>
    </lineage>
</organism>
<sequence length="113" mass="12303">MMGPPTSAMQQQKPRLDPNLMPSAVQVIDEDRSTRSGPFPTGYPTAEFPPLTTTEYIAQDQGNCNPKFMRTTLYAAPASSDVLKNSQLPFTVAVAPFAPLHPSEVSFLSHLIP</sequence>
<dbReference type="Proteomes" id="UP000887564">
    <property type="component" value="Unplaced"/>
</dbReference>
<reference evidence="3" key="1">
    <citation type="submission" date="2022-11" db="UniProtKB">
        <authorList>
            <consortium name="WormBaseParasite"/>
        </authorList>
    </citation>
    <scope>IDENTIFICATION</scope>
</reference>
<dbReference type="AlphaFoldDB" id="A0A914RFL0"/>
<dbReference type="GO" id="GO:0070971">
    <property type="term" value="C:endoplasmic reticulum exit site"/>
    <property type="evidence" value="ECO:0007669"/>
    <property type="project" value="TreeGrafter"/>
</dbReference>
<dbReference type="WBParaSite" id="PEQ_0000510001-mRNA-1">
    <property type="protein sequence ID" value="PEQ_0000510001-mRNA-1"/>
    <property type="gene ID" value="PEQ_0000510001"/>
</dbReference>
<dbReference type="GO" id="GO:0090110">
    <property type="term" value="P:COPII-coated vesicle cargo loading"/>
    <property type="evidence" value="ECO:0007669"/>
    <property type="project" value="TreeGrafter"/>
</dbReference>
<dbReference type="GO" id="GO:0008270">
    <property type="term" value="F:zinc ion binding"/>
    <property type="evidence" value="ECO:0007669"/>
    <property type="project" value="TreeGrafter"/>
</dbReference>
<feature type="region of interest" description="Disordered" evidence="1">
    <location>
        <begin position="1"/>
        <end position="20"/>
    </location>
</feature>
<evidence type="ECO:0000313" key="3">
    <source>
        <dbReference type="WBParaSite" id="PEQ_0000510001-mRNA-1"/>
    </source>
</evidence>
<accession>A0A914RFL0</accession>
<name>A0A914RFL0_PAREQ</name>
<dbReference type="GO" id="GO:0000149">
    <property type="term" value="F:SNARE binding"/>
    <property type="evidence" value="ECO:0007669"/>
    <property type="project" value="TreeGrafter"/>
</dbReference>
<dbReference type="PANTHER" id="PTHR13803:SF4">
    <property type="entry name" value="SECRETORY 24CD, ISOFORM C"/>
    <property type="match status" value="1"/>
</dbReference>